<dbReference type="Gene3D" id="3.80.10.10">
    <property type="entry name" value="Ribonuclease Inhibitor"/>
    <property type="match status" value="1"/>
</dbReference>
<organism evidence="4 5">
    <name type="scientific">Dunaliella salina</name>
    <name type="common">Green alga</name>
    <name type="synonym">Protococcus salinus</name>
    <dbReference type="NCBI Taxonomy" id="3046"/>
    <lineage>
        <taxon>Eukaryota</taxon>
        <taxon>Viridiplantae</taxon>
        <taxon>Chlorophyta</taxon>
        <taxon>core chlorophytes</taxon>
        <taxon>Chlorophyceae</taxon>
        <taxon>CS clade</taxon>
        <taxon>Chlamydomonadales</taxon>
        <taxon>Dunaliellaceae</taxon>
        <taxon>Dunaliella</taxon>
    </lineage>
</organism>
<sequence>MNIKCDGLELDSFPSALFEKGSKVKELILSKNRIPAVPPEVSQLCSLRILKLDCNAITHIPPEIGMLSELQLLDLSSNNLAALPLELGTLYMLKYLNLLDNPLRVSSPGREFHEAYFGKSSAAARAEAKHSGMGESMARRSASSTLHVRTYTKQLLACLRSEMDPELKELVSSAAQQ</sequence>
<dbReference type="PANTHER" id="PTHR48051:SF1">
    <property type="entry name" value="RAS SUPPRESSOR PROTEIN 1"/>
    <property type="match status" value="1"/>
</dbReference>
<dbReference type="SMART" id="SM00369">
    <property type="entry name" value="LRR_TYP"/>
    <property type="match status" value="2"/>
</dbReference>
<keyword evidence="5" id="KW-1185">Reference proteome</keyword>
<protein>
    <submittedName>
        <fullName evidence="4">Uncharacterized protein</fullName>
    </submittedName>
</protein>
<evidence type="ECO:0000256" key="2">
    <source>
        <dbReference type="ARBA" id="ARBA00022614"/>
    </source>
</evidence>
<evidence type="ECO:0000313" key="5">
    <source>
        <dbReference type="Proteomes" id="UP000815325"/>
    </source>
</evidence>
<evidence type="ECO:0000313" key="4">
    <source>
        <dbReference type="EMBL" id="KAF5837141.1"/>
    </source>
</evidence>
<dbReference type="InterPro" id="IPR003591">
    <property type="entry name" value="Leu-rich_rpt_typical-subtyp"/>
</dbReference>
<comment type="caution">
    <text evidence="4">The sequence shown here is derived from an EMBL/GenBank/DDBJ whole genome shotgun (WGS) entry which is preliminary data.</text>
</comment>
<keyword evidence="3" id="KW-0677">Repeat</keyword>
<name>A0ABQ7GRA7_DUNSA</name>
<dbReference type="PANTHER" id="PTHR48051">
    <property type="match status" value="1"/>
</dbReference>
<dbReference type="EMBL" id="MU069626">
    <property type="protein sequence ID" value="KAF5837141.1"/>
    <property type="molecule type" value="Genomic_DNA"/>
</dbReference>
<dbReference type="PROSITE" id="PS51450">
    <property type="entry name" value="LRR"/>
    <property type="match status" value="1"/>
</dbReference>
<accession>A0ABQ7GRA7</accession>
<dbReference type="SUPFAM" id="SSF52075">
    <property type="entry name" value="Outer arm dynein light chain 1"/>
    <property type="match status" value="1"/>
</dbReference>
<reference evidence="4" key="1">
    <citation type="submission" date="2017-08" db="EMBL/GenBank/DDBJ databases">
        <authorList>
            <person name="Polle J.E."/>
            <person name="Barry K."/>
            <person name="Cushman J."/>
            <person name="Schmutz J."/>
            <person name="Tran D."/>
            <person name="Hathwaick L.T."/>
            <person name="Yim W.C."/>
            <person name="Jenkins J."/>
            <person name="Mckie-Krisberg Z.M."/>
            <person name="Prochnik S."/>
            <person name="Lindquist E."/>
            <person name="Dockter R.B."/>
            <person name="Adam C."/>
            <person name="Molina H."/>
            <person name="Bunkerborg J."/>
            <person name="Jin E."/>
            <person name="Buchheim M."/>
            <person name="Magnuson J."/>
        </authorList>
    </citation>
    <scope>NUCLEOTIDE SEQUENCE</scope>
    <source>
        <strain evidence="4">CCAP 19/18</strain>
    </source>
</reference>
<comment type="subcellular location">
    <subcellularLocation>
        <location evidence="1">Cytoplasm</location>
        <location evidence="1">Cytoskeleton</location>
        <location evidence="1">Cilium axoneme</location>
    </subcellularLocation>
</comment>
<proteinExistence type="predicted"/>
<dbReference type="InterPro" id="IPR001611">
    <property type="entry name" value="Leu-rich_rpt"/>
</dbReference>
<evidence type="ECO:0000256" key="3">
    <source>
        <dbReference type="ARBA" id="ARBA00022737"/>
    </source>
</evidence>
<evidence type="ECO:0000256" key="1">
    <source>
        <dbReference type="ARBA" id="ARBA00004430"/>
    </source>
</evidence>
<gene>
    <name evidence="4" type="ORF">DUNSADRAFT_4761</name>
</gene>
<dbReference type="Pfam" id="PF13855">
    <property type="entry name" value="LRR_8"/>
    <property type="match status" value="1"/>
</dbReference>
<dbReference type="InterPro" id="IPR032675">
    <property type="entry name" value="LRR_dom_sf"/>
</dbReference>
<dbReference type="Proteomes" id="UP000815325">
    <property type="component" value="Unassembled WGS sequence"/>
</dbReference>
<keyword evidence="2" id="KW-0433">Leucine-rich repeat</keyword>
<dbReference type="InterPro" id="IPR050216">
    <property type="entry name" value="LRR_domain-containing"/>
</dbReference>